<dbReference type="EnsemblMetazoa" id="PPAI000410-RA">
    <property type="protein sequence ID" value="PPAI000410-PA"/>
    <property type="gene ID" value="PPAI000410"/>
</dbReference>
<dbReference type="Pfam" id="PF00379">
    <property type="entry name" value="Chitin_bind_4"/>
    <property type="match status" value="1"/>
</dbReference>
<name>A0A1B0CZ88_PHLPP</name>
<dbReference type="VEuPathDB" id="VectorBase:PPAI000410"/>
<organism evidence="4 5">
    <name type="scientific">Phlebotomus papatasi</name>
    <name type="common">Sandfly</name>
    <dbReference type="NCBI Taxonomy" id="29031"/>
    <lineage>
        <taxon>Eukaryota</taxon>
        <taxon>Metazoa</taxon>
        <taxon>Ecdysozoa</taxon>
        <taxon>Arthropoda</taxon>
        <taxon>Hexapoda</taxon>
        <taxon>Insecta</taxon>
        <taxon>Pterygota</taxon>
        <taxon>Neoptera</taxon>
        <taxon>Endopterygota</taxon>
        <taxon>Diptera</taxon>
        <taxon>Nematocera</taxon>
        <taxon>Psychodoidea</taxon>
        <taxon>Psychodidae</taxon>
        <taxon>Phlebotomus</taxon>
        <taxon>Phlebotomus</taxon>
    </lineage>
</organism>
<dbReference type="PANTHER" id="PTHR10380:SF228">
    <property type="entry name" value="CUTICULAR PROTEIN 11A-RELATED"/>
    <property type="match status" value="1"/>
</dbReference>
<feature type="signal peptide" evidence="3">
    <location>
        <begin position="1"/>
        <end position="19"/>
    </location>
</feature>
<evidence type="ECO:0000256" key="1">
    <source>
        <dbReference type="ARBA" id="ARBA00022460"/>
    </source>
</evidence>
<dbReference type="VEuPathDB" id="VectorBase:PPAPM1_008877"/>
<sequence>LKLFFLKLILLSLFAVTFGVKLPRPKSSLKYATLDYFKDDKEIALPDDDDEDKPPTIFEGDVQKAKILNQENLNQGKGKFKYTLETQNGISIQQAGKLKDEKTFVVMGSYSYTGADGKRYRVKYTADEFGYHPITELEVDIPEIEIPERKIQPIKPLSFNFNHLEAPPKPAKIQVRNPQTNFFDDQHEHPRGENPFATPGDRESVDRKYLPPRTYLPPTNKLQ</sequence>
<accession>A0A1B0CZ88</accession>
<dbReference type="InterPro" id="IPR031311">
    <property type="entry name" value="CHIT_BIND_RR_consensus"/>
</dbReference>
<dbReference type="PRINTS" id="PR00947">
    <property type="entry name" value="CUTICLE"/>
</dbReference>
<dbReference type="PROSITE" id="PS00233">
    <property type="entry name" value="CHIT_BIND_RR_1"/>
    <property type="match status" value="1"/>
</dbReference>
<dbReference type="PROSITE" id="PS51155">
    <property type="entry name" value="CHIT_BIND_RR_2"/>
    <property type="match status" value="1"/>
</dbReference>
<dbReference type="InterPro" id="IPR050468">
    <property type="entry name" value="Cuticle_Struct_Prot"/>
</dbReference>
<keyword evidence="1" id="KW-0193">Cuticle</keyword>
<dbReference type="InterPro" id="IPR000618">
    <property type="entry name" value="Insect_cuticle"/>
</dbReference>
<feature type="region of interest" description="Disordered" evidence="2">
    <location>
        <begin position="181"/>
        <end position="223"/>
    </location>
</feature>
<dbReference type="Proteomes" id="UP000092462">
    <property type="component" value="Unassembled WGS sequence"/>
</dbReference>
<dbReference type="PANTHER" id="PTHR10380">
    <property type="entry name" value="CUTICLE PROTEIN"/>
    <property type="match status" value="1"/>
</dbReference>
<evidence type="ECO:0000256" key="2">
    <source>
        <dbReference type="SAM" id="MobiDB-lite"/>
    </source>
</evidence>
<evidence type="ECO:0000256" key="3">
    <source>
        <dbReference type="SAM" id="SignalP"/>
    </source>
</evidence>
<dbReference type="AlphaFoldDB" id="A0A1B0CZ88"/>
<feature type="chain" id="PRO_5043814381" evidence="3">
    <location>
        <begin position="20"/>
        <end position="223"/>
    </location>
</feature>
<keyword evidence="3" id="KW-0732">Signal</keyword>
<proteinExistence type="predicted"/>
<keyword evidence="5" id="KW-1185">Reference proteome</keyword>
<evidence type="ECO:0000313" key="5">
    <source>
        <dbReference type="Proteomes" id="UP000092462"/>
    </source>
</evidence>
<reference evidence="4" key="1">
    <citation type="submission" date="2022-08" db="UniProtKB">
        <authorList>
            <consortium name="EnsemblMetazoa"/>
        </authorList>
    </citation>
    <scope>IDENTIFICATION</scope>
    <source>
        <strain evidence="4">Israel</strain>
    </source>
</reference>
<protein>
    <submittedName>
        <fullName evidence="4">Uncharacterized protein</fullName>
    </submittedName>
</protein>
<dbReference type="EMBL" id="AJVK01002128">
    <property type="status" value="NOT_ANNOTATED_CDS"/>
    <property type="molecule type" value="Genomic_DNA"/>
</dbReference>
<dbReference type="GO" id="GO:0062129">
    <property type="term" value="C:chitin-based extracellular matrix"/>
    <property type="evidence" value="ECO:0007669"/>
    <property type="project" value="TreeGrafter"/>
</dbReference>
<evidence type="ECO:0000313" key="4">
    <source>
        <dbReference type="EnsemblMetazoa" id="PPAI000410-PA"/>
    </source>
</evidence>
<feature type="compositionally biased region" description="Basic and acidic residues" evidence="2">
    <location>
        <begin position="200"/>
        <end position="209"/>
    </location>
</feature>
<dbReference type="GO" id="GO:0008010">
    <property type="term" value="F:structural constituent of chitin-based larval cuticle"/>
    <property type="evidence" value="ECO:0007669"/>
    <property type="project" value="TreeGrafter"/>
</dbReference>